<organism evidence="1 2">
    <name type="scientific">Acaulospora colombiana</name>
    <dbReference type="NCBI Taxonomy" id="27376"/>
    <lineage>
        <taxon>Eukaryota</taxon>
        <taxon>Fungi</taxon>
        <taxon>Fungi incertae sedis</taxon>
        <taxon>Mucoromycota</taxon>
        <taxon>Glomeromycotina</taxon>
        <taxon>Glomeromycetes</taxon>
        <taxon>Diversisporales</taxon>
        <taxon>Acaulosporaceae</taxon>
        <taxon>Acaulospora</taxon>
    </lineage>
</organism>
<gene>
    <name evidence="1" type="ORF">ACOLOM_LOCUS2443</name>
</gene>
<keyword evidence="2" id="KW-1185">Reference proteome</keyword>
<protein>
    <submittedName>
        <fullName evidence="1">4570_t:CDS:1</fullName>
    </submittedName>
</protein>
<evidence type="ECO:0000313" key="1">
    <source>
        <dbReference type="EMBL" id="CAG8492621.1"/>
    </source>
</evidence>
<reference evidence="1" key="1">
    <citation type="submission" date="2021-06" db="EMBL/GenBank/DDBJ databases">
        <authorList>
            <person name="Kallberg Y."/>
            <person name="Tangrot J."/>
            <person name="Rosling A."/>
        </authorList>
    </citation>
    <scope>NUCLEOTIDE SEQUENCE</scope>
    <source>
        <strain evidence="1">CL356</strain>
    </source>
</reference>
<proteinExistence type="predicted"/>
<accession>A0ACA9KTQ6</accession>
<dbReference type="Proteomes" id="UP000789525">
    <property type="component" value="Unassembled WGS sequence"/>
</dbReference>
<feature type="non-terminal residue" evidence="1">
    <location>
        <position position="227"/>
    </location>
</feature>
<sequence length="227" mass="26362">MAVDFNKTGVPVTDLLPSIPVYPDFMENNRKRSYPSQKVLGKLYRKIILDKPDEDPLLNYKTNDGIKPTRDFYVEGFKEYLEEAIIQRDAYNSEIRTLMKKYSIETEPEIVTSNILGHRRINGRKRQDIRETISGAISVIIHNFRKIFLMELGGSENTETSDEDHFSYHVVIPINEETKVKASAWYMVTYDKTFDKDDVDSSETRLLSFPWVVADILLAIRSENKNK</sequence>
<dbReference type="EMBL" id="CAJVPT010003177">
    <property type="protein sequence ID" value="CAG8492621.1"/>
    <property type="molecule type" value="Genomic_DNA"/>
</dbReference>
<evidence type="ECO:0000313" key="2">
    <source>
        <dbReference type="Proteomes" id="UP000789525"/>
    </source>
</evidence>
<name>A0ACA9KTQ6_9GLOM</name>
<comment type="caution">
    <text evidence="1">The sequence shown here is derived from an EMBL/GenBank/DDBJ whole genome shotgun (WGS) entry which is preliminary data.</text>
</comment>